<accession>A0A803L6L7</accession>
<evidence type="ECO:0000313" key="2">
    <source>
        <dbReference type="Proteomes" id="UP000596660"/>
    </source>
</evidence>
<reference evidence="1" key="2">
    <citation type="submission" date="2021-03" db="UniProtKB">
        <authorList>
            <consortium name="EnsemblPlants"/>
        </authorList>
    </citation>
    <scope>IDENTIFICATION</scope>
</reference>
<sequence>MPAVAPRSGEAIFASAERVSIMVTLLMQRVDTIEERPTTMEAKLTAIDGKFGSQEAKLKAIEGKFDTQKATIGRVV</sequence>
<organism evidence="1 2">
    <name type="scientific">Chenopodium quinoa</name>
    <name type="common">Quinoa</name>
    <dbReference type="NCBI Taxonomy" id="63459"/>
    <lineage>
        <taxon>Eukaryota</taxon>
        <taxon>Viridiplantae</taxon>
        <taxon>Streptophyta</taxon>
        <taxon>Embryophyta</taxon>
        <taxon>Tracheophyta</taxon>
        <taxon>Spermatophyta</taxon>
        <taxon>Magnoliopsida</taxon>
        <taxon>eudicotyledons</taxon>
        <taxon>Gunneridae</taxon>
        <taxon>Pentapetalae</taxon>
        <taxon>Caryophyllales</taxon>
        <taxon>Chenopodiaceae</taxon>
        <taxon>Chenopodioideae</taxon>
        <taxon>Atripliceae</taxon>
        <taxon>Chenopodium</taxon>
    </lineage>
</organism>
<dbReference type="Gramene" id="AUR62007506-RA">
    <property type="protein sequence ID" value="AUR62007506-RA:cds"/>
    <property type="gene ID" value="AUR62007506"/>
</dbReference>
<dbReference type="EnsemblPlants" id="AUR62007506-RA">
    <property type="protein sequence ID" value="AUR62007506-RA:cds"/>
    <property type="gene ID" value="AUR62007506"/>
</dbReference>
<protein>
    <submittedName>
        <fullName evidence="1">Uncharacterized protein</fullName>
    </submittedName>
</protein>
<dbReference type="AlphaFoldDB" id="A0A803L6L7"/>
<evidence type="ECO:0000313" key="1">
    <source>
        <dbReference type="EnsemblPlants" id="AUR62007506-RA:cds"/>
    </source>
</evidence>
<proteinExistence type="predicted"/>
<dbReference type="Proteomes" id="UP000596660">
    <property type="component" value="Unplaced"/>
</dbReference>
<keyword evidence="2" id="KW-1185">Reference proteome</keyword>
<reference evidence="1" key="1">
    <citation type="journal article" date="2017" name="Nature">
        <title>The genome of Chenopodium quinoa.</title>
        <authorList>
            <person name="Jarvis D.E."/>
            <person name="Ho Y.S."/>
            <person name="Lightfoot D.J."/>
            <person name="Schmoeckel S.M."/>
            <person name="Li B."/>
            <person name="Borm T.J.A."/>
            <person name="Ohyanagi H."/>
            <person name="Mineta K."/>
            <person name="Michell C.T."/>
            <person name="Saber N."/>
            <person name="Kharbatia N.M."/>
            <person name="Rupper R.R."/>
            <person name="Sharp A.R."/>
            <person name="Dally N."/>
            <person name="Boughton B.A."/>
            <person name="Woo Y.H."/>
            <person name="Gao G."/>
            <person name="Schijlen E.G.W.M."/>
            <person name="Guo X."/>
            <person name="Momin A.A."/>
            <person name="Negrao S."/>
            <person name="Al-Babili S."/>
            <person name="Gehring C."/>
            <person name="Roessner U."/>
            <person name="Jung C."/>
            <person name="Murphy K."/>
            <person name="Arold S.T."/>
            <person name="Gojobori T."/>
            <person name="van der Linden C.G."/>
            <person name="van Loo E.N."/>
            <person name="Jellen E.N."/>
            <person name="Maughan P.J."/>
            <person name="Tester M."/>
        </authorList>
    </citation>
    <scope>NUCLEOTIDE SEQUENCE [LARGE SCALE GENOMIC DNA]</scope>
    <source>
        <strain evidence="1">cv. PI 614886</strain>
    </source>
</reference>
<name>A0A803L6L7_CHEQI</name>